<dbReference type="PROSITE" id="PS00134">
    <property type="entry name" value="TRYPSIN_HIS"/>
    <property type="match status" value="1"/>
</dbReference>
<keyword evidence="1 7" id="KW-0645">Protease</keyword>
<evidence type="ECO:0000256" key="7">
    <source>
        <dbReference type="RuleBase" id="RU363034"/>
    </source>
</evidence>
<evidence type="ECO:0000256" key="3">
    <source>
        <dbReference type="ARBA" id="ARBA00022801"/>
    </source>
</evidence>
<keyword evidence="8" id="KW-1133">Transmembrane helix</keyword>
<dbReference type="CDD" id="cd00190">
    <property type="entry name" value="Tryp_SPc"/>
    <property type="match status" value="1"/>
</dbReference>
<dbReference type="SUPFAM" id="SSF50494">
    <property type="entry name" value="Trypsin-like serine proteases"/>
    <property type="match status" value="1"/>
</dbReference>
<dbReference type="Proteomes" id="UP000694700">
    <property type="component" value="Unplaced"/>
</dbReference>
<sequence>MKMMLCLRCVAGVILLNIAGLLCQLTGKFLHFNLNSDFDCCAINFHIFFSLISAPLNNKKIVGGQNAREGAWPWQASIHSIIPRKYICGGSLINTQWVLSAAHCFESYSGGNIRIYLGRHRQSGLNLNEVSRTVMRLIIHHDYDKDSKNNDIALLQLSSTITFSDYIKPVCLASASSEFGAGTKSWVTGWGLLNFGGSETPNILQEVQIPVVSNSVCQSAYGSIITSNMLCAGLKEGGKDSCTGDSGGPLVIKKLSRWIQAGIVSFGHKCALPNFPGVYTRVSKYQGWINSHIISDQPEFVSRSIRGSPNLLLFSLSLTVSSIPLIFSLYLFT</sequence>
<name>A0A8C2B1A4_CYPCA</name>
<keyword evidence="5" id="KW-1015">Disulfide bond</keyword>
<dbReference type="Ensembl" id="ENSCCRT00015115911.1">
    <property type="protein sequence ID" value="ENSCCRP00015112364.1"/>
    <property type="gene ID" value="ENSCCRG00015044503.1"/>
</dbReference>
<dbReference type="PANTHER" id="PTHR24253:SF144">
    <property type="entry name" value="CHYMOTRYPSIN-LIKE PROTEASE CTRL-1-RELATED"/>
    <property type="match status" value="1"/>
</dbReference>
<dbReference type="AlphaFoldDB" id="A0A8C2B1A4"/>
<dbReference type="GO" id="GO:0004252">
    <property type="term" value="F:serine-type endopeptidase activity"/>
    <property type="evidence" value="ECO:0007669"/>
    <property type="project" value="InterPro"/>
</dbReference>
<dbReference type="Gene3D" id="2.40.10.10">
    <property type="entry name" value="Trypsin-like serine proteases"/>
    <property type="match status" value="1"/>
</dbReference>
<dbReference type="SMART" id="SM00020">
    <property type="entry name" value="Tryp_SPc"/>
    <property type="match status" value="1"/>
</dbReference>
<dbReference type="InterPro" id="IPR001254">
    <property type="entry name" value="Trypsin_dom"/>
</dbReference>
<evidence type="ECO:0000256" key="6">
    <source>
        <dbReference type="ARBA" id="ARBA00023180"/>
    </source>
</evidence>
<evidence type="ECO:0000256" key="4">
    <source>
        <dbReference type="ARBA" id="ARBA00022825"/>
    </source>
</evidence>
<dbReference type="GO" id="GO:0006508">
    <property type="term" value="P:proteolysis"/>
    <property type="evidence" value="ECO:0007669"/>
    <property type="project" value="UniProtKB-KW"/>
</dbReference>
<evidence type="ECO:0000256" key="1">
    <source>
        <dbReference type="ARBA" id="ARBA00022670"/>
    </source>
</evidence>
<evidence type="ECO:0000313" key="11">
    <source>
        <dbReference type="Proteomes" id="UP000694700"/>
    </source>
</evidence>
<organism evidence="10 11">
    <name type="scientific">Cyprinus carpio</name>
    <name type="common">Common carp</name>
    <dbReference type="NCBI Taxonomy" id="7962"/>
    <lineage>
        <taxon>Eukaryota</taxon>
        <taxon>Metazoa</taxon>
        <taxon>Chordata</taxon>
        <taxon>Craniata</taxon>
        <taxon>Vertebrata</taxon>
        <taxon>Euteleostomi</taxon>
        <taxon>Actinopterygii</taxon>
        <taxon>Neopterygii</taxon>
        <taxon>Teleostei</taxon>
        <taxon>Ostariophysi</taxon>
        <taxon>Cypriniformes</taxon>
        <taxon>Cyprinidae</taxon>
        <taxon>Cyprininae</taxon>
        <taxon>Cyprinus</taxon>
    </lineage>
</organism>
<keyword evidence="4 7" id="KW-0720">Serine protease</keyword>
<keyword evidence="3 7" id="KW-0378">Hydrolase</keyword>
<feature type="transmembrane region" description="Helical" evidence="8">
    <location>
        <begin position="311"/>
        <end position="332"/>
    </location>
</feature>
<feature type="domain" description="Peptidase S1" evidence="9">
    <location>
        <begin position="61"/>
        <end position="294"/>
    </location>
</feature>
<evidence type="ECO:0000256" key="8">
    <source>
        <dbReference type="SAM" id="Phobius"/>
    </source>
</evidence>
<keyword evidence="6" id="KW-0325">Glycoprotein</keyword>
<dbReference type="InterPro" id="IPR043504">
    <property type="entry name" value="Peptidase_S1_PA_chymotrypsin"/>
</dbReference>
<evidence type="ECO:0000256" key="5">
    <source>
        <dbReference type="ARBA" id="ARBA00023157"/>
    </source>
</evidence>
<keyword evidence="2" id="KW-0732">Signal</keyword>
<dbReference type="InterPro" id="IPR033116">
    <property type="entry name" value="TRYPSIN_SER"/>
</dbReference>
<keyword evidence="8" id="KW-0472">Membrane</keyword>
<evidence type="ECO:0000313" key="10">
    <source>
        <dbReference type="Ensembl" id="ENSCCRP00015112364.1"/>
    </source>
</evidence>
<protein>
    <recommendedName>
        <fullName evidence="9">Peptidase S1 domain-containing protein</fullName>
    </recommendedName>
</protein>
<evidence type="ECO:0000259" key="9">
    <source>
        <dbReference type="PROSITE" id="PS50240"/>
    </source>
</evidence>
<dbReference type="PROSITE" id="PS50240">
    <property type="entry name" value="TRYPSIN_DOM"/>
    <property type="match status" value="1"/>
</dbReference>
<dbReference type="InterPro" id="IPR009003">
    <property type="entry name" value="Peptidase_S1_PA"/>
</dbReference>
<reference evidence="10" key="1">
    <citation type="submission" date="2025-08" db="UniProtKB">
        <authorList>
            <consortium name="Ensembl"/>
        </authorList>
    </citation>
    <scope>IDENTIFICATION</scope>
</reference>
<dbReference type="Pfam" id="PF00089">
    <property type="entry name" value="Trypsin"/>
    <property type="match status" value="1"/>
</dbReference>
<proteinExistence type="predicted"/>
<dbReference type="PRINTS" id="PR00722">
    <property type="entry name" value="CHYMOTRYPSIN"/>
</dbReference>
<dbReference type="InterPro" id="IPR001314">
    <property type="entry name" value="Peptidase_S1A"/>
</dbReference>
<dbReference type="PANTHER" id="PTHR24253">
    <property type="entry name" value="TRANSMEMBRANE PROTEASE SERINE"/>
    <property type="match status" value="1"/>
</dbReference>
<dbReference type="PROSITE" id="PS00135">
    <property type="entry name" value="TRYPSIN_SER"/>
    <property type="match status" value="1"/>
</dbReference>
<keyword evidence="8" id="KW-0812">Transmembrane</keyword>
<dbReference type="InterPro" id="IPR018114">
    <property type="entry name" value="TRYPSIN_HIS"/>
</dbReference>
<accession>A0A8C2B1A4</accession>
<dbReference type="FunFam" id="2.40.10.10:FF:000024">
    <property type="entry name" value="Serine protease 53"/>
    <property type="match status" value="1"/>
</dbReference>
<evidence type="ECO:0000256" key="2">
    <source>
        <dbReference type="ARBA" id="ARBA00022729"/>
    </source>
</evidence>